<evidence type="ECO:0000256" key="6">
    <source>
        <dbReference type="ARBA" id="ARBA00023015"/>
    </source>
</evidence>
<dbReference type="SMR" id="B4M0K8"/>
<dbReference type="InterPro" id="IPR036236">
    <property type="entry name" value="Znf_C2H2_sf"/>
</dbReference>
<keyword evidence="3" id="KW-0677">Repeat</keyword>
<feature type="domain" description="C2H2-type" evidence="13">
    <location>
        <begin position="330"/>
        <end position="357"/>
    </location>
</feature>
<gene>
    <name evidence="15" type="primary">Dvir\GJ22564</name>
    <name evidence="15" type="ORF">Dvir_GJ22564</name>
</gene>
<evidence type="ECO:0008006" key="17">
    <source>
        <dbReference type="Google" id="ProtNLM"/>
    </source>
</evidence>
<protein>
    <recommendedName>
        <fullName evidence="17">Transcription factor Ouib</fullName>
    </recommendedName>
</protein>
<feature type="domain" description="C2H2-type" evidence="13">
    <location>
        <begin position="386"/>
        <end position="415"/>
    </location>
</feature>
<comment type="subcellular location">
    <subcellularLocation>
        <location evidence="1">Nucleus</location>
    </subcellularLocation>
</comment>
<dbReference type="FunFam" id="3.30.160.60:FF:000624">
    <property type="entry name" value="zinc finger protein 697"/>
    <property type="match status" value="1"/>
</dbReference>
<dbReference type="GO" id="GO:0045944">
    <property type="term" value="P:positive regulation of transcription by RNA polymerase II"/>
    <property type="evidence" value="ECO:0007669"/>
    <property type="project" value="UniProtKB-ARBA"/>
</dbReference>
<keyword evidence="2 11" id="KW-0479">Metal-binding</keyword>
<feature type="domain" description="ZAD" evidence="14">
    <location>
        <begin position="3"/>
        <end position="78"/>
    </location>
</feature>
<dbReference type="PROSITE" id="PS51915">
    <property type="entry name" value="ZAD"/>
    <property type="match status" value="1"/>
</dbReference>
<accession>B4M0K8</accession>
<evidence type="ECO:0000256" key="3">
    <source>
        <dbReference type="ARBA" id="ARBA00022737"/>
    </source>
</evidence>
<dbReference type="GO" id="GO:0000978">
    <property type="term" value="F:RNA polymerase II cis-regulatory region sequence-specific DNA binding"/>
    <property type="evidence" value="ECO:0007669"/>
    <property type="project" value="TreeGrafter"/>
</dbReference>
<dbReference type="GO" id="GO:0000981">
    <property type="term" value="F:DNA-binding transcription factor activity, RNA polymerase II-specific"/>
    <property type="evidence" value="ECO:0007669"/>
    <property type="project" value="TreeGrafter"/>
</dbReference>
<dbReference type="FunCoup" id="B4M0K8">
    <property type="interactions" value="184"/>
</dbReference>
<dbReference type="PANTHER" id="PTHR23235">
    <property type="entry name" value="KRUEPPEL-LIKE TRANSCRIPTION FACTOR"/>
    <property type="match status" value="1"/>
</dbReference>
<keyword evidence="16" id="KW-1185">Reference proteome</keyword>
<feature type="binding site" evidence="11">
    <location>
        <position position="5"/>
    </location>
    <ligand>
        <name>Zn(2+)</name>
        <dbReference type="ChEBI" id="CHEBI:29105"/>
    </ligand>
</feature>
<evidence type="ECO:0000256" key="10">
    <source>
        <dbReference type="PROSITE-ProRule" id="PRU00042"/>
    </source>
</evidence>
<keyword evidence="7" id="KW-0238">DNA-binding</keyword>
<dbReference type="InterPro" id="IPR013087">
    <property type="entry name" value="Znf_C2H2_type"/>
</dbReference>
<feature type="region of interest" description="Disordered" evidence="12">
    <location>
        <begin position="120"/>
        <end position="147"/>
    </location>
</feature>
<dbReference type="FunFam" id="3.30.160.60:FF:001557">
    <property type="entry name" value="Transcription factor E4F1"/>
    <property type="match status" value="1"/>
</dbReference>
<evidence type="ECO:0000259" key="14">
    <source>
        <dbReference type="PROSITE" id="PS51915"/>
    </source>
</evidence>
<evidence type="ECO:0000313" key="16">
    <source>
        <dbReference type="Proteomes" id="UP000008792"/>
    </source>
</evidence>
<feature type="domain" description="C2H2-type" evidence="13">
    <location>
        <begin position="358"/>
        <end position="385"/>
    </location>
</feature>
<evidence type="ECO:0000256" key="1">
    <source>
        <dbReference type="ARBA" id="ARBA00004123"/>
    </source>
</evidence>
<dbReference type="SMART" id="SM00868">
    <property type="entry name" value="zf-AD"/>
    <property type="match status" value="1"/>
</dbReference>
<evidence type="ECO:0000259" key="13">
    <source>
        <dbReference type="PROSITE" id="PS50157"/>
    </source>
</evidence>
<keyword evidence="8" id="KW-0804">Transcription</keyword>
<dbReference type="Proteomes" id="UP000008792">
    <property type="component" value="Unassembled WGS sequence"/>
</dbReference>
<dbReference type="AlphaFoldDB" id="B4M0K8"/>
<dbReference type="Pfam" id="PF07776">
    <property type="entry name" value="zf-AD"/>
    <property type="match status" value="1"/>
</dbReference>
<dbReference type="SUPFAM" id="SSF57667">
    <property type="entry name" value="beta-beta-alpha zinc fingers"/>
    <property type="match status" value="3"/>
</dbReference>
<dbReference type="InterPro" id="IPR003604">
    <property type="entry name" value="Matrin/U1-like-C_Znf_C2H2"/>
</dbReference>
<dbReference type="HOGENOM" id="CLU_002678_94_3_1"/>
<evidence type="ECO:0000256" key="8">
    <source>
        <dbReference type="ARBA" id="ARBA00023163"/>
    </source>
</evidence>
<feature type="domain" description="C2H2-type" evidence="13">
    <location>
        <begin position="301"/>
        <end position="329"/>
    </location>
</feature>
<dbReference type="GO" id="GO:0008270">
    <property type="term" value="F:zinc ion binding"/>
    <property type="evidence" value="ECO:0007669"/>
    <property type="project" value="UniProtKB-UniRule"/>
</dbReference>
<dbReference type="PhylomeDB" id="B4M0K8"/>
<feature type="binding site" evidence="11">
    <location>
        <position position="8"/>
    </location>
    <ligand>
        <name>Zn(2+)</name>
        <dbReference type="ChEBI" id="CHEBI:29105"/>
    </ligand>
</feature>
<dbReference type="PROSITE" id="PS00028">
    <property type="entry name" value="ZINC_FINGER_C2H2_1"/>
    <property type="match status" value="5"/>
</dbReference>
<dbReference type="InParanoid" id="B4M0K8"/>
<reference evidence="15 16" key="1">
    <citation type="journal article" date="2007" name="Nature">
        <title>Evolution of genes and genomes on the Drosophila phylogeny.</title>
        <authorList>
            <consortium name="Drosophila 12 Genomes Consortium"/>
            <person name="Clark A.G."/>
            <person name="Eisen M.B."/>
            <person name="Smith D.R."/>
            <person name="Bergman C.M."/>
            <person name="Oliver B."/>
            <person name="Markow T.A."/>
            <person name="Kaufman T.C."/>
            <person name="Kellis M."/>
            <person name="Gelbart W."/>
            <person name="Iyer V.N."/>
            <person name="Pollard D.A."/>
            <person name="Sackton T.B."/>
            <person name="Larracuente A.M."/>
            <person name="Singh N.D."/>
            <person name="Abad J.P."/>
            <person name="Abt D.N."/>
            <person name="Adryan B."/>
            <person name="Aguade M."/>
            <person name="Akashi H."/>
            <person name="Anderson W.W."/>
            <person name="Aquadro C.F."/>
            <person name="Ardell D.H."/>
            <person name="Arguello R."/>
            <person name="Artieri C.G."/>
            <person name="Barbash D.A."/>
            <person name="Barker D."/>
            <person name="Barsanti P."/>
            <person name="Batterham P."/>
            <person name="Batzoglou S."/>
            <person name="Begun D."/>
            <person name="Bhutkar A."/>
            <person name="Blanco E."/>
            <person name="Bosak S.A."/>
            <person name="Bradley R.K."/>
            <person name="Brand A.D."/>
            <person name="Brent M.R."/>
            <person name="Brooks A.N."/>
            <person name="Brown R.H."/>
            <person name="Butlin R.K."/>
            <person name="Caggese C."/>
            <person name="Calvi B.R."/>
            <person name="Bernardo de Carvalho A."/>
            <person name="Caspi A."/>
            <person name="Castrezana S."/>
            <person name="Celniker S.E."/>
            <person name="Chang J.L."/>
            <person name="Chapple C."/>
            <person name="Chatterji S."/>
            <person name="Chinwalla A."/>
            <person name="Civetta A."/>
            <person name="Clifton S.W."/>
            <person name="Comeron J.M."/>
            <person name="Costello J.C."/>
            <person name="Coyne J.A."/>
            <person name="Daub J."/>
            <person name="David R.G."/>
            <person name="Delcher A.L."/>
            <person name="Delehaunty K."/>
            <person name="Do C.B."/>
            <person name="Ebling H."/>
            <person name="Edwards K."/>
            <person name="Eickbush T."/>
            <person name="Evans J.D."/>
            <person name="Filipski A."/>
            <person name="Findeiss S."/>
            <person name="Freyhult E."/>
            <person name="Fulton L."/>
            <person name="Fulton R."/>
            <person name="Garcia A.C."/>
            <person name="Gardiner A."/>
            <person name="Garfield D.A."/>
            <person name="Garvin B.E."/>
            <person name="Gibson G."/>
            <person name="Gilbert D."/>
            <person name="Gnerre S."/>
            <person name="Godfrey J."/>
            <person name="Good R."/>
            <person name="Gotea V."/>
            <person name="Gravely B."/>
            <person name="Greenberg A.J."/>
            <person name="Griffiths-Jones S."/>
            <person name="Gross S."/>
            <person name="Guigo R."/>
            <person name="Gustafson E.A."/>
            <person name="Haerty W."/>
            <person name="Hahn M.W."/>
            <person name="Halligan D.L."/>
            <person name="Halpern A.L."/>
            <person name="Halter G.M."/>
            <person name="Han M.V."/>
            <person name="Heger A."/>
            <person name="Hillier L."/>
            <person name="Hinrichs A.S."/>
            <person name="Holmes I."/>
            <person name="Hoskins R.A."/>
            <person name="Hubisz M.J."/>
            <person name="Hultmark D."/>
            <person name="Huntley M.A."/>
            <person name="Jaffe D.B."/>
            <person name="Jagadeeshan S."/>
            <person name="Jeck W.R."/>
            <person name="Johnson J."/>
            <person name="Jones C.D."/>
            <person name="Jordan W.C."/>
            <person name="Karpen G.H."/>
            <person name="Kataoka E."/>
            <person name="Keightley P.D."/>
            <person name="Kheradpour P."/>
            <person name="Kirkness E.F."/>
            <person name="Koerich L.B."/>
            <person name="Kristiansen K."/>
            <person name="Kudrna D."/>
            <person name="Kulathinal R.J."/>
            <person name="Kumar S."/>
            <person name="Kwok R."/>
            <person name="Lander E."/>
            <person name="Langley C.H."/>
            <person name="Lapoint R."/>
            <person name="Lazzaro B.P."/>
            <person name="Lee S.J."/>
            <person name="Levesque L."/>
            <person name="Li R."/>
            <person name="Lin C.F."/>
            <person name="Lin M.F."/>
            <person name="Lindblad-Toh K."/>
            <person name="Llopart A."/>
            <person name="Long M."/>
            <person name="Low L."/>
            <person name="Lozovsky E."/>
            <person name="Lu J."/>
            <person name="Luo M."/>
            <person name="Machado C.A."/>
            <person name="Makalowski W."/>
            <person name="Marzo M."/>
            <person name="Matsuda M."/>
            <person name="Matzkin L."/>
            <person name="McAllister B."/>
            <person name="McBride C.S."/>
            <person name="McKernan B."/>
            <person name="McKernan K."/>
            <person name="Mendez-Lago M."/>
            <person name="Minx P."/>
            <person name="Mollenhauer M.U."/>
            <person name="Montooth K."/>
            <person name="Mount S.M."/>
            <person name="Mu X."/>
            <person name="Myers E."/>
            <person name="Negre B."/>
            <person name="Newfeld S."/>
            <person name="Nielsen R."/>
            <person name="Noor M.A."/>
            <person name="O'Grady P."/>
            <person name="Pachter L."/>
            <person name="Papaceit M."/>
            <person name="Parisi M.J."/>
            <person name="Parisi M."/>
            <person name="Parts L."/>
            <person name="Pedersen J.S."/>
            <person name="Pesole G."/>
            <person name="Phillippy A.M."/>
            <person name="Ponting C.P."/>
            <person name="Pop M."/>
            <person name="Porcelli D."/>
            <person name="Powell J.R."/>
            <person name="Prohaska S."/>
            <person name="Pruitt K."/>
            <person name="Puig M."/>
            <person name="Quesneville H."/>
            <person name="Ram K.R."/>
            <person name="Rand D."/>
            <person name="Rasmussen M.D."/>
            <person name="Reed L.K."/>
            <person name="Reenan R."/>
            <person name="Reily A."/>
            <person name="Remington K.A."/>
            <person name="Rieger T.T."/>
            <person name="Ritchie M.G."/>
            <person name="Robin C."/>
            <person name="Rogers Y.H."/>
            <person name="Rohde C."/>
            <person name="Rozas J."/>
            <person name="Rubenfield M.J."/>
            <person name="Ruiz A."/>
            <person name="Russo S."/>
            <person name="Salzberg S.L."/>
            <person name="Sanchez-Gracia A."/>
            <person name="Saranga D.J."/>
            <person name="Sato H."/>
            <person name="Schaeffer S.W."/>
            <person name="Schatz M.C."/>
            <person name="Schlenke T."/>
            <person name="Schwartz R."/>
            <person name="Segarra C."/>
            <person name="Singh R.S."/>
            <person name="Sirot L."/>
            <person name="Sirota M."/>
            <person name="Sisneros N.B."/>
            <person name="Smith C.D."/>
            <person name="Smith T.F."/>
            <person name="Spieth J."/>
            <person name="Stage D.E."/>
            <person name="Stark A."/>
            <person name="Stephan W."/>
            <person name="Strausberg R.L."/>
            <person name="Strempel S."/>
            <person name="Sturgill D."/>
            <person name="Sutton G."/>
            <person name="Sutton G.G."/>
            <person name="Tao W."/>
            <person name="Teichmann S."/>
            <person name="Tobari Y.N."/>
            <person name="Tomimura Y."/>
            <person name="Tsolas J.M."/>
            <person name="Valente V.L."/>
            <person name="Venter E."/>
            <person name="Venter J.C."/>
            <person name="Vicario S."/>
            <person name="Vieira F.G."/>
            <person name="Vilella A.J."/>
            <person name="Villasante A."/>
            <person name="Walenz B."/>
            <person name="Wang J."/>
            <person name="Wasserman M."/>
            <person name="Watts T."/>
            <person name="Wilson D."/>
            <person name="Wilson R.K."/>
            <person name="Wing R.A."/>
            <person name="Wolfner M.F."/>
            <person name="Wong A."/>
            <person name="Wong G.K."/>
            <person name="Wu C.I."/>
            <person name="Wu G."/>
            <person name="Yamamoto D."/>
            <person name="Yang H.P."/>
            <person name="Yang S.P."/>
            <person name="Yorke J.A."/>
            <person name="Yoshida K."/>
            <person name="Zdobnov E."/>
            <person name="Zhang P."/>
            <person name="Zhang Y."/>
            <person name="Zimin A.V."/>
            <person name="Baldwin J."/>
            <person name="Abdouelleil A."/>
            <person name="Abdulkadir J."/>
            <person name="Abebe A."/>
            <person name="Abera B."/>
            <person name="Abreu J."/>
            <person name="Acer S.C."/>
            <person name="Aftuck L."/>
            <person name="Alexander A."/>
            <person name="An P."/>
            <person name="Anderson E."/>
            <person name="Anderson S."/>
            <person name="Arachi H."/>
            <person name="Azer M."/>
            <person name="Bachantsang P."/>
            <person name="Barry A."/>
            <person name="Bayul T."/>
            <person name="Berlin A."/>
            <person name="Bessette D."/>
            <person name="Bloom T."/>
            <person name="Blye J."/>
            <person name="Boguslavskiy L."/>
            <person name="Bonnet C."/>
            <person name="Boukhgalter B."/>
            <person name="Bourzgui I."/>
            <person name="Brown A."/>
            <person name="Cahill P."/>
            <person name="Channer S."/>
            <person name="Cheshatsang Y."/>
            <person name="Chuda L."/>
            <person name="Citroen M."/>
            <person name="Collymore A."/>
            <person name="Cooke P."/>
            <person name="Costello M."/>
            <person name="D'Aco K."/>
            <person name="Daza R."/>
            <person name="De Haan G."/>
            <person name="DeGray S."/>
            <person name="DeMaso C."/>
            <person name="Dhargay N."/>
            <person name="Dooley K."/>
            <person name="Dooley E."/>
            <person name="Doricent M."/>
            <person name="Dorje P."/>
            <person name="Dorjee K."/>
            <person name="Dupes A."/>
            <person name="Elong R."/>
            <person name="Falk J."/>
            <person name="Farina A."/>
            <person name="Faro S."/>
            <person name="Ferguson D."/>
            <person name="Fisher S."/>
            <person name="Foley C.D."/>
            <person name="Franke A."/>
            <person name="Friedrich D."/>
            <person name="Gadbois L."/>
            <person name="Gearin G."/>
            <person name="Gearin C.R."/>
            <person name="Giannoukos G."/>
            <person name="Goode T."/>
            <person name="Graham J."/>
            <person name="Grandbois E."/>
            <person name="Grewal S."/>
            <person name="Gyaltsen K."/>
            <person name="Hafez N."/>
            <person name="Hagos B."/>
            <person name="Hall J."/>
            <person name="Henson C."/>
            <person name="Hollinger A."/>
            <person name="Honan T."/>
            <person name="Huard M.D."/>
            <person name="Hughes L."/>
            <person name="Hurhula B."/>
            <person name="Husby M.E."/>
            <person name="Kamat A."/>
            <person name="Kanga B."/>
            <person name="Kashin S."/>
            <person name="Khazanovich D."/>
            <person name="Kisner P."/>
            <person name="Lance K."/>
            <person name="Lara M."/>
            <person name="Lee W."/>
            <person name="Lennon N."/>
            <person name="Letendre F."/>
            <person name="LeVine R."/>
            <person name="Lipovsky A."/>
            <person name="Liu X."/>
            <person name="Liu J."/>
            <person name="Liu S."/>
            <person name="Lokyitsang T."/>
            <person name="Lokyitsang Y."/>
            <person name="Lubonja R."/>
            <person name="Lui A."/>
            <person name="MacDonald P."/>
            <person name="Magnisalis V."/>
            <person name="Maru K."/>
            <person name="Matthews C."/>
            <person name="McCusker W."/>
            <person name="McDonough S."/>
            <person name="Mehta T."/>
            <person name="Meldrim J."/>
            <person name="Meneus L."/>
            <person name="Mihai O."/>
            <person name="Mihalev A."/>
            <person name="Mihova T."/>
            <person name="Mittelman R."/>
            <person name="Mlenga V."/>
            <person name="Montmayeur A."/>
            <person name="Mulrain L."/>
            <person name="Navidi A."/>
            <person name="Naylor J."/>
            <person name="Negash T."/>
            <person name="Nguyen T."/>
            <person name="Nguyen N."/>
            <person name="Nicol R."/>
            <person name="Norbu C."/>
            <person name="Norbu N."/>
            <person name="Novod N."/>
            <person name="O'Neill B."/>
            <person name="Osman S."/>
            <person name="Markiewicz E."/>
            <person name="Oyono O.L."/>
            <person name="Patti C."/>
            <person name="Phunkhang P."/>
            <person name="Pierre F."/>
            <person name="Priest M."/>
            <person name="Raghuraman S."/>
            <person name="Rege F."/>
            <person name="Reyes R."/>
            <person name="Rise C."/>
            <person name="Rogov P."/>
            <person name="Ross K."/>
            <person name="Ryan E."/>
            <person name="Settipalli S."/>
            <person name="Shea T."/>
            <person name="Sherpa N."/>
            <person name="Shi L."/>
            <person name="Shih D."/>
            <person name="Sparrow T."/>
            <person name="Spaulding J."/>
            <person name="Stalker J."/>
            <person name="Stange-Thomann N."/>
            <person name="Stavropoulos S."/>
            <person name="Stone C."/>
            <person name="Strader C."/>
            <person name="Tesfaye S."/>
            <person name="Thomson T."/>
            <person name="Thoulutsang Y."/>
            <person name="Thoulutsang D."/>
            <person name="Topham K."/>
            <person name="Topping I."/>
            <person name="Tsamla T."/>
            <person name="Vassiliev H."/>
            <person name="Vo A."/>
            <person name="Wangchuk T."/>
            <person name="Wangdi T."/>
            <person name="Weiand M."/>
            <person name="Wilkinson J."/>
            <person name="Wilson A."/>
            <person name="Yadav S."/>
            <person name="Young G."/>
            <person name="Yu Q."/>
            <person name="Zembek L."/>
            <person name="Zhong D."/>
            <person name="Zimmer A."/>
            <person name="Zwirko Z."/>
            <person name="Jaffe D.B."/>
            <person name="Alvarez P."/>
            <person name="Brockman W."/>
            <person name="Butler J."/>
            <person name="Chin C."/>
            <person name="Gnerre S."/>
            <person name="Grabherr M."/>
            <person name="Kleber M."/>
            <person name="Mauceli E."/>
            <person name="MacCallum I."/>
        </authorList>
    </citation>
    <scope>NUCLEOTIDE SEQUENCE [LARGE SCALE GENOMIC DNA]</scope>
    <source>
        <strain evidence="16">Tucson 15010-1051.87</strain>
    </source>
</reference>
<keyword evidence="5 11" id="KW-0862">Zinc</keyword>
<dbReference type="Pfam" id="PF00096">
    <property type="entry name" value="zf-C2H2"/>
    <property type="match status" value="3"/>
</dbReference>
<dbReference type="EMBL" id="CH940650">
    <property type="protein sequence ID" value="EDW68387.1"/>
    <property type="molecule type" value="Genomic_DNA"/>
</dbReference>
<evidence type="ECO:0000313" key="15">
    <source>
        <dbReference type="EMBL" id="EDW68387.1"/>
    </source>
</evidence>
<evidence type="ECO:0000256" key="12">
    <source>
        <dbReference type="SAM" id="MobiDB-lite"/>
    </source>
</evidence>
<feature type="domain" description="C2H2-type" evidence="13">
    <location>
        <begin position="273"/>
        <end position="300"/>
    </location>
</feature>
<sequence length="424" mass="49440">MTLKCRTCATVIYNINAKNLFERENSDILMNIEMVAGTALVSSPELPSHICACCLLDLKQAVYHIKVFRERCIKTQEQLLSTRIRVEPFSEGDSEFVYEFNSYDTIKLENNINVEKVSVKSNRSKDDSEDEEAELMEFHENEEDSSNEMEASFVEGFTEDTHSLITGAFSSNSQGTNEEFRESADQDLNQYVSYIDISTSPSFRKSKTRSFANVLIKHPETSESANKETCKEKTNGSSLETKTHKVKKTYLSWKNLTEEQIIERRRQQRRRDCICDQCGRHFTDQSNFKLHLLRHTGVKNFKCKECSRLFYTEHLLQLHERTVHRGERPYACKYCDKTFNSSTTRVIHERSHTNVRPYSCEYCDKSFISTSALKRHDLTHNGVRSFYCKICDKTFQRNTHLKAHLRSKLHALRETNISLLREFE</sequence>
<dbReference type="Gene3D" id="3.30.160.60">
    <property type="entry name" value="Classic Zinc Finger"/>
    <property type="match status" value="5"/>
</dbReference>
<dbReference type="PANTHER" id="PTHR23235:SF178">
    <property type="entry name" value="C2H2-TYPE DOMAIN-CONTAINING PROTEIN-RELATED"/>
    <property type="match status" value="1"/>
</dbReference>
<dbReference type="OrthoDB" id="8117402at2759"/>
<dbReference type="KEGG" id="dvi:6629627"/>
<proteinExistence type="predicted"/>
<keyword evidence="9" id="KW-0539">Nucleus</keyword>
<evidence type="ECO:0000256" key="5">
    <source>
        <dbReference type="ARBA" id="ARBA00022833"/>
    </source>
</evidence>
<evidence type="ECO:0000256" key="4">
    <source>
        <dbReference type="ARBA" id="ARBA00022771"/>
    </source>
</evidence>
<dbReference type="PROSITE" id="PS50157">
    <property type="entry name" value="ZINC_FINGER_C2H2_2"/>
    <property type="match status" value="5"/>
</dbReference>
<feature type="binding site" evidence="11">
    <location>
        <position position="51"/>
    </location>
    <ligand>
        <name>Zn(2+)</name>
        <dbReference type="ChEBI" id="CHEBI:29105"/>
    </ligand>
</feature>
<keyword evidence="6" id="KW-0805">Transcription regulation</keyword>
<organism evidence="15 16">
    <name type="scientific">Drosophila virilis</name>
    <name type="common">Fruit fly</name>
    <dbReference type="NCBI Taxonomy" id="7244"/>
    <lineage>
        <taxon>Eukaryota</taxon>
        <taxon>Metazoa</taxon>
        <taxon>Ecdysozoa</taxon>
        <taxon>Arthropoda</taxon>
        <taxon>Hexapoda</taxon>
        <taxon>Insecta</taxon>
        <taxon>Pterygota</taxon>
        <taxon>Neoptera</taxon>
        <taxon>Endopterygota</taxon>
        <taxon>Diptera</taxon>
        <taxon>Brachycera</taxon>
        <taxon>Muscomorpha</taxon>
        <taxon>Ephydroidea</taxon>
        <taxon>Drosophilidae</taxon>
        <taxon>Drosophila</taxon>
    </lineage>
</organism>
<dbReference type="GO" id="GO:0005634">
    <property type="term" value="C:nucleus"/>
    <property type="evidence" value="ECO:0007669"/>
    <property type="project" value="UniProtKB-SubCell"/>
</dbReference>
<feature type="binding site" evidence="11">
    <location>
        <position position="54"/>
    </location>
    <ligand>
        <name>Zn(2+)</name>
        <dbReference type="ChEBI" id="CHEBI:29105"/>
    </ligand>
</feature>
<evidence type="ECO:0000256" key="7">
    <source>
        <dbReference type="ARBA" id="ARBA00023125"/>
    </source>
</evidence>
<evidence type="ECO:0000256" key="2">
    <source>
        <dbReference type="ARBA" id="ARBA00022723"/>
    </source>
</evidence>
<evidence type="ECO:0000256" key="9">
    <source>
        <dbReference type="ARBA" id="ARBA00023242"/>
    </source>
</evidence>
<dbReference type="eggNOG" id="KOG1721">
    <property type="taxonomic scope" value="Eukaryota"/>
</dbReference>
<dbReference type="OMA" id="ICACCTL"/>
<dbReference type="InterPro" id="IPR012934">
    <property type="entry name" value="Znf_AD"/>
</dbReference>
<dbReference type="Pfam" id="PF12874">
    <property type="entry name" value="zf-met"/>
    <property type="match status" value="1"/>
</dbReference>
<feature type="compositionally biased region" description="Acidic residues" evidence="12">
    <location>
        <begin position="127"/>
        <end position="147"/>
    </location>
</feature>
<dbReference type="SMART" id="SM00355">
    <property type="entry name" value="ZnF_C2H2"/>
    <property type="match status" value="5"/>
</dbReference>
<keyword evidence="4 10" id="KW-0863">Zinc-finger</keyword>
<name>B4M0K8_DROVI</name>
<dbReference type="SMART" id="SM00451">
    <property type="entry name" value="ZnF_U1"/>
    <property type="match status" value="2"/>
</dbReference>
<evidence type="ECO:0000256" key="11">
    <source>
        <dbReference type="PROSITE-ProRule" id="PRU01263"/>
    </source>
</evidence>